<accession>A0ACC3A0E6</accession>
<sequence>MPRVLNVRRYGAGERSSVIESESASRRTPPPRYESTHDEGTDEENSEPDLRRLTLDWNHLGSRAGSVLRAKLVISIDFGTTFSGVSYAIVHPNQDAEDVNIRTVHRWKGRLPGRTNSNKVPTLIALDEDNGYKPYWGYSIPERLSDKTIKYVKLLLEPDASRRISGLNSVVNPQATGDFLRTLQKRPVDIAALYVKCVWKHAKKEIITDLTQATFDFADKAFLLTVPAVWSDRAKHNTYLIAAGAGLADDDYTLSMISEPEAAAVCVLKEPDRARSLSANDVYLVVDAGGGTVDLTSYQVQTVEPLSLREVAAGDGDVCGATFLEAGFLKVMRQLLGSNHVNQLNPDAEKKIISDWELSIRDLFTGEDDRRWVVVTPGITNHPRIISGMMQLKAAEIRPIFAPIFRRIERLIEKQIKSLANKNLRPKAILLVGGLGCNHYLSRRLKKRFETNELADGRTRIKIRQPDSAWESVSKGAVRCEVLGLGSLVSLRIARYNIGFQETLPWDDSKDYLPTQKTWDDFYCAWSAKGVICWVLRRNDEIKHDTSVTYERSCCFWEDTIDEVLRSRAERKTLVCLLSLLASQEDDAPSRPTEKTRNFAAVNISWDLTKFPKETVRLRRSPQGRAYRAVDLQVHMKQSMAGMRFSYSIQDQFCEELVDVDFHSLPQDVDNDEVMSILGV</sequence>
<comment type="caution">
    <text evidence="1">The sequence shown here is derived from an EMBL/GenBank/DDBJ whole genome shotgun (WGS) entry which is preliminary data.</text>
</comment>
<dbReference type="Proteomes" id="UP001172386">
    <property type="component" value="Unassembled WGS sequence"/>
</dbReference>
<organism evidence="1 2">
    <name type="scientific">Neophaeococcomyces mojaviensis</name>
    <dbReference type="NCBI Taxonomy" id="3383035"/>
    <lineage>
        <taxon>Eukaryota</taxon>
        <taxon>Fungi</taxon>
        <taxon>Dikarya</taxon>
        <taxon>Ascomycota</taxon>
        <taxon>Pezizomycotina</taxon>
        <taxon>Eurotiomycetes</taxon>
        <taxon>Chaetothyriomycetidae</taxon>
        <taxon>Chaetothyriales</taxon>
        <taxon>Chaetothyriales incertae sedis</taxon>
        <taxon>Neophaeococcomyces</taxon>
    </lineage>
</organism>
<name>A0ACC3A0E6_9EURO</name>
<protein>
    <submittedName>
        <fullName evidence="1">Uncharacterized protein</fullName>
    </submittedName>
</protein>
<dbReference type="EMBL" id="JAPDRQ010000151">
    <property type="protein sequence ID" value="KAJ9653522.1"/>
    <property type="molecule type" value="Genomic_DNA"/>
</dbReference>
<evidence type="ECO:0000313" key="1">
    <source>
        <dbReference type="EMBL" id="KAJ9653522.1"/>
    </source>
</evidence>
<gene>
    <name evidence="1" type="ORF">H2198_007304</name>
</gene>
<reference evidence="1" key="1">
    <citation type="submission" date="2022-10" db="EMBL/GenBank/DDBJ databases">
        <title>Culturing micro-colonial fungi from biological soil crusts in the Mojave desert and describing Neophaeococcomyces mojavensis, and introducing the new genera and species Taxawa tesnikishii.</title>
        <authorList>
            <person name="Kurbessoian T."/>
            <person name="Stajich J.E."/>
        </authorList>
    </citation>
    <scope>NUCLEOTIDE SEQUENCE</scope>
    <source>
        <strain evidence="1">JES_112</strain>
    </source>
</reference>
<proteinExistence type="predicted"/>
<keyword evidence="2" id="KW-1185">Reference proteome</keyword>
<evidence type="ECO:0000313" key="2">
    <source>
        <dbReference type="Proteomes" id="UP001172386"/>
    </source>
</evidence>